<evidence type="ECO:0000313" key="11">
    <source>
        <dbReference type="Proteomes" id="UP000562027"/>
    </source>
</evidence>
<dbReference type="InterPro" id="IPR027417">
    <property type="entry name" value="P-loop_NTPase"/>
</dbReference>
<keyword evidence="11" id="KW-1185">Reference proteome</keyword>
<dbReference type="InterPro" id="IPR004161">
    <property type="entry name" value="EFTu-like_2"/>
</dbReference>
<name>A0A840L2H0_9BURK</name>
<dbReference type="InterPro" id="IPR009000">
    <property type="entry name" value="Transl_B-barrel_sf"/>
</dbReference>
<reference evidence="10 11" key="1">
    <citation type="submission" date="2020-08" db="EMBL/GenBank/DDBJ databases">
        <title>Functional genomics of gut bacteria from endangered species of beetles.</title>
        <authorList>
            <person name="Carlos-Shanley C."/>
        </authorList>
    </citation>
    <scope>NUCLEOTIDE SEQUENCE [LARGE SCALE GENOMIC DNA]</scope>
    <source>
        <strain evidence="10 11">S00239</strain>
    </source>
</reference>
<evidence type="ECO:0000256" key="6">
    <source>
        <dbReference type="ARBA" id="ARBA00023134"/>
    </source>
</evidence>
<dbReference type="InterPro" id="IPR048931">
    <property type="entry name" value="WHD_2nd_SelB_bact"/>
</dbReference>
<dbReference type="AlphaFoldDB" id="A0A840L2H0"/>
<keyword evidence="6" id="KW-0342">GTP-binding</keyword>
<dbReference type="Pfam" id="PF09107">
    <property type="entry name" value="WHD_3rd_SelB"/>
    <property type="match status" value="1"/>
</dbReference>
<sequence length="662" mass="70124">MIIGTAGHIDHGKTTLVRALTGVDTDRLPEEKKRGISIELGYAFMDDGRGGRIGFVDVPGHERLVHTMLAGATGMDHALLLVAADDGVMPQTREHLAVLSLLGLDGLTLVITKCDRADAARLQALRAEIAELLAGSGFEQAAQFEVAAPAGLGVEALRAHLLALAPAARPEGRGFRLAVDRAFSLDGVGTVATGSIHAGQVSLGDELLLLPPAAGQAPKRARVRSLHAQNQQVQQAQAGQRCALGLVGLDKQDVARGQVLAAPELALSSERLDVRLRLWPAESKALRSGTPVHVHLGSATVMGTVAILHSEAASSSDSLAPGAWGWVQLVLREPVAAWAGDRVVLRDAAASRTLAGGRVLDPAAPARYRRTPQRLAELAALQLPLVKDRLQALLAQATLGLNWGAWATAQGLSEAARQDLALQLPATVLRAKSAADEAGGPWLLGEAAAASLAQHALAVLAAYHAQSPDELGPDVARWRRLAAPRLPEPLWRALVQGLLAEGKLQQRGAMAHLPAHGLQLNAADERVAQRIAPWLDKAGFEGAWARDLARDCQTPEPLMRTSLARLAQSGLLHQVVKDLYYAAPVMTRLAALARQSVGAEGQELKAAAFRDASGLGRKRAIQILEYFDRVGLSRRVGDSHKLRPDSLLFSGENDGDEEGRPA</sequence>
<keyword evidence="10" id="KW-0251">Elongation factor</keyword>
<dbReference type="SUPFAM" id="SSF52540">
    <property type="entry name" value="P-loop containing nucleoside triphosphate hydrolases"/>
    <property type="match status" value="1"/>
</dbReference>
<dbReference type="CDD" id="cd04171">
    <property type="entry name" value="SelB"/>
    <property type="match status" value="1"/>
</dbReference>
<dbReference type="Pfam" id="PF21214">
    <property type="entry name" value="WHD_2nd_SelB_bact"/>
    <property type="match status" value="1"/>
</dbReference>
<dbReference type="GO" id="GO:0005525">
    <property type="term" value="F:GTP binding"/>
    <property type="evidence" value="ECO:0007669"/>
    <property type="project" value="UniProtKB-KW"/>
</dbReference>
<dbReference type="GO" id="GO:0001514">
    <property type="term" value="P:selenocysteine incorporation"/>
    <property type="evidence" value="ECO:0007669"/>
    <property type="project" value="InterPro"/>
</dbReference>
<comment type="caution">
    <text evidence="10">The sequence shown here is derived from an EMBL/GenBank/DDBJ whole genome shotgun (WGS) entry which is preliminary data.</text>
</comment>
<dbReference type="InterPro" id="IPR036390">
    <property type="entry name" value="WH_DNA-bd_sf"/>
</dbReference>
<dbReference type="InterPro" id="IPR050055">
    <property type="entry name" value="EF-Tu_GTPase"/>
</dbReference>
<dbReference type="GO" id="GO:0003746">
    <property type="term" value="F:translation elongation factor activity"/>
    <property type="evidence" value="ECO:0007669"/>
    <property type="project" value="UniProtKB-KW"/>
</dbReference>
<evidence type="ECO:0000313" key="10">
    <source>
        <dbReference type="EMBL" id="MBB4842031.1"/>
    </source>
</evidence>
<gene>
    <name evidence="10" type="ORF">HNP55_000526</name>
</gene>
<dbReference type="SUPFAM" id="SSF50447">
    <property type="entry name" value="Translation proteins"/>
    <property type="match status" value="1"/>
</dbReference>
<dbReference type="Proteomes" id="UP000562027">
    <property type="component" value="Unassembled WGS sequence"/>
</dbReference>
<accession>A0A840L2H0</accession>
<dbReference type="Pfam" id="PF00009">
    <property type="entry name" value="GTP_EFTU"/>
    <property type="match status" value="1"/>
</dbReference>
<dbReference type="InterPro" id="IPR031157">
    <property type="entry name" value="G_TR_CS"/>
</dbReference>
<feature type="domain" description="Tr-type G" evidence="9">
    <location>
        <begin position="1"/>
        <end position="171"/>
    </location>
</feature>
<evidence type="ECO:0000256" key="3">
    <source>
        <dbReference type="ARBA" id="ARBA00022490"/>
    </source>
</evidence>
<comment type="function">
    <text evidence="7">Translation factor necessary for the incorporation of selenocysteine into proteins. It probably replaces EF-Tu for the insertion of selenocysteine directed by the UGA codon. SelB binds GTP and GDP.</text>
</comment>
<comment type="subcellular location">
    <subcellularLocation>
        <location evidence="1">Cytoplasm</location>
    </subcellularLocation>
</comment>
<dbReference type="Pfam" id="PF03144">
    <property type="entry name" value="GTP_EFTU_D2"/>
    <property type="match status" value="1"/>
</dbReference>
<evidence type="ECO:0000256" key="4">
    <source>
        <dbReference type="ARBA" id="ARBA00022741"/>
    </source>
</evidence>
<dbReference type="PROSITE" id="PS51722">
    <property type="entry name" value="G_TR_2"/>
    <property type="match status" value="1"/>
</dbReference>
<dbReference type="InterPro" id="IPR004535">
    <property type="entry name" value="Transl_elong_SelB"/>
</dbReference>
<dbReference type="NCBIfam" id="TIGR00475">
    <property type="entry name" value="selB"/>
    <property type="match status" value="1"/>
</dbReference>
<dbReference type="CDD" id="cd15491">
    <property type="entry name" value="selB_III"/>
    <property type="match status" value="1"/>
</dbReference>
<evidence type="ECO:0000256" key="7">
    <source>
        <dbReference type="ARBA" id="ARBA00025526"/>
    </source>
</evidence>
<dbReference type="RefSeq" id="WP_184295895.1">
    <property type="nucleotide sequence ID" value="NZ_JACHLP010000001.1"/>
</dbReference>
<dbReference type="PRINTS" id="PR00315">
    <property type="entry name" value="ELONGATNFCT"/>
</dbReference>
<dbReference type="PANTHER" id="PTHR43721">
    <property type="entry name" value="ELONGATION FACTOR TU-RELATED"/>
    <property type="match status" value="1"/>
</dbReference>
<dbReference type="InterPro" id="IPR057335">
    <property type="entry name" value="Beta-barrel_SelB"/>
</dbReference>
<dbReference type="PANTHER" id="PTHR43721:SF11">
    <property type="entry name" value="SELENOCYSTEINE-SPECIFIC ELONGATION FACTOR"/>
    <property type="match status" value="1"/>
</dbReference>
<evidence type="ECO:0000256" key="5">
    <source>
        <dbReference type="ARBA" id="ARBA00022917"/>
    </source>
</evidence>
<dbReference type="InterPro" id="IPR015191">
    <property type="entry name" value="SelB_WHD4"/>
</dbReference>
<keyword evidence="5" id="KW-0648">Protein biosynthesis</keyword>
<proteinExistence type="predicted"/>
<dbReference type="InterPro" id="IPR000795">
    <property type="entry name" value="T_Tr_GTP-bd_dom"/>
</dbReference>
<dbReference type="PROSITE" id="PS00301">
    <property type="entry name" value="G_TR_1"/>
    <property type="match status" value="1"/>
</dbReference>
<dbReference type="InterPro" id="IPR036388">
    <property type="entry name" value="WH-like_DNA-bd_sf"/>
</dbReference>
<dbReference type="GO" id="GO:0005737">
    <property type="term" value="C:cytoplasm"/>
    <property type="evidence" value="ECO:0007669"/>
    <property type="project" value="UniProtKB-SubCell"/>
</dbReference>
<dbReference type="Gene3D" id="2.40.30.10">
    <property type="entry name" value="Translation factors"/>
    <property type="match status" value="1"/>
</dbReference>
<dbReference type="Gene3D" id="3.40.50.300">
    <property type="entry name" value="P-loop containing nucleotide triphosphate hydrolases"/>
    <property type="match status" value="1"/>
</dbReference>
<keyword evidence="3" id="KW-0963">Cytoplasm</keyword>
<organism evidence="10 11">
    <name type="scientific">Roseateles oligotrophus</name>
    <dbReference type="NCBI Taxonomy" id="1769250"/>
    <lineage>
        <taxon>Bacteria</taxon>
        <taxon>Pseudomonadati</taxon>
        <taxon>Pseudomonadota</taxon>
        <taxon>Betaproteobacteria</taxon>
        <taxon>Burkholderiales</taxon>
        <taxon>Sphaerotilaceae</taxon>
        <taxon>Roseateles</taxon>
    </lineage>
</organism>
<dbReference type="InterPro" id="IPR015190">
    <property type="entry name" value="Elong_fac_SelB-wing-hlx_typ-2"/>
</dbReference>
<dbReference type="Pfam" id="PF25461">
    <property type="entry name" value="Beta-barrel_SelB"/>
    <property type="match status" value="1"/>
</dbReference>
<dbReference type="Gene3D" id="1.10.10.10">
    <property type="entry name" value="Winged helix-like DNA-binding domain superfamily/Winged helix DNA-binding domain"/>
    <property type="match status" value="3"/>
</dbReference>
<dbReference type="GO" id="GO:0003924">
    <property type="term" value="F:GTPase activity"/>
    <property type="evidence" value="ECO:0007669"/>
    <property type="project" value="InterPro"/>
</dbReference>
<dbReference type="InterPro" id="IPR009001">
    <property type="entry name" value="Transl_elong_EF1A/Init_IF2_C"/>
</dbReference>
<evidence type="ECO:0000259" key="9">
    <source>
        <dbReference type="PROSITE" id="PS51722"/>
    </source>
</evidence>
<dbReference type="Pfam" id="PF09106">
    <property type="entry name" value="WHD_2nd_SelB"/>
    <property type="match status" value="1"/>
</dbReference>
<protein>
    <recommendedName>
        <fullName evidence="2">Selenocysteine-specific elongation factor</fullName>
    </recommendedName>
    <alternativeName>
        <fullName evidence="8">SelB translation factor</fullName>
    </alternativeName>
</protein>
<dbReference type="EMBL" id="JACHLP010000001">
    <property type="protein sequence ID" value="MBB4842031.1"/>
    <property type="molecule type" value="Genomic_DNA"/>
</dbReference>
<evidence type="ECO:0000256" key="1">
    <source>
        <dbReference type="ARBA" id="ARBA00004496"/>
    </source>
</evidence>
<dbReference type="SUPFAM" id="SSF46785">
    <property type="entry name" value="Winged helix' DNA-binding domain"/>
    <property type="match status" value="3"/>
</dbReference>
<dbReference type="SUPFAM" id="SSF50465">
    <property type="entry name" value="EF-Tu/eEF-1alpha/eIF2-gamma C-terminal domain"/>
    <property type="match status" value="1"/>
</dbReference>
<evidence type="ECO:0000256" key="2">
    <source>
        <dbReference type="ARBA" id="ARBA00015953"/>
    </source>
</evidence>
<dbReference type="GO" id="GO:0003723">
    <property type="term" value="F:RNA binding"/>
    <property type="evidence" value="ECO:0007669"/>
    <property type="project" value="InterPro"/>
</dbReference>
<keyword evidence="4" id="KW-0547">Nucleotide-binding</keyword>
<evidence type="ECO:0000256" key="8">
    <source>
        <dbReference type="ARBA" id="ARBA00031615"/>
    </source>
</evidence>